<reference evidence="1" key="1">
    <citation type="submission" date="2020-03" db="EMBL/GenBank/DDBJ databases">
        <title>The deep terrestrial virosphere.</title>
        <authorList>
            <person name="Holmfeldt K."/>
            <person name="Nilsson E."/>
            <person name="Simone D."/>
            <person name="Lopez-Fernandez M."/>
            <person name="Wu X."/>
            <person name="de Brujin I."/>
            <person name="Lundin D."/>
            <person name="Andersson A."/>
            <person name="Bertilsson S."/>
            <person name="Dopson M."/>
        </authorList>
    </citation>
    <scope>NUCLEOTIDE SEQUENCE</scope>
    <source>
        <strain evidence="1">MM415B01368</strain>
    </source>
</reference>
<evidence type="ECO:0000313" key="1">
    <source>
        <dbReference type="EMBL" id="QJA59060.1"/>
    </source>
</evidence>
<dbReference type="AlphaFoldDB" id="A0A6M3IN24"/>
<proteinExistence type="predicted"/>
<protein>
    <submittedName>
        <fullName evidence="1">Uncharacterized protein</fullName>
    </submittedName>
</protein>
<accession>A0A6M3IN24</accession>
<dbReference type="EMBL" id="MT141352">
    <property type="protein sequence ID" value="QJA59060.1"/>
    <property type="molecule type" value="Genomic_DNA"/>
</dbReference>
<gene>
    <name evidence="1" type="ORF">MM415B01368_0009</name>
</gene>
<organism evidence="1">
    <name type="scientific">viral metagenome</name>
    <dbReference type="NCBI Taxonomy" id="1070528"/>
    <lineage>
        <taxon>unclassified sequences</taxon>
        <taxon>metagenomes</taxon>
        <taxon>organismal metagenomes</taxon>
    </lineage>
</organism>
<sequence>MGKILLQGKDGQIRLIERGMAYPAEGGSTTHYLEVLFCEMDFSATISRPRTEERLIMDRGNFDTVSHYAEGDDAPRYAPIPISFSCRLSDTVDTRALADLLSAASPGVVVAGTTVGARIPLNNAAGGTSYFVTFDGSTTIDGNSLPAFVDSTKCSFRVEVLWDGTTDLGYRFEEVYFTPSEQSITESADGLMLSGSGQCFGDVTRITAFQSGTSVLAFS</sequence>
<name>A0A6M3IN24_9ZZZZ</name>